<keyword evidence="3" id="KW-1185">Reference proteome</keyword>
<dbReference type="InterPro" id="IPR044930">
    <property type="entry name" value="Homing_endonuclease_His-Me"/>
</dbReference>
<proteinExistence type="predicted"/>
<keyword evidence="2" id="KW-0255">Endonuclease</keyword>
<keyword evidence="2" id="KW-0540">Nuclease</keyword>
<dbReference type="Pfam" id="PF13392">
    <property type="entry name" value="HNH_3"/>
    <property type="match status" value="1"/>
</dbReference>
<accession>A0AAF0K0H1</accession>
<keyword evidence="2" id="KW-0378">Hydrolase</keyword>
<gene>
    <name evidence="2" type="primary">69</name>
    <name evidence="2" type="ORF">SEA_CASSIA_69</name>
</gene>
<dbReference type="SUPFAM" id="SSF54060">
    <property type="entry name" value="His-Me finger endonucleases"/>
    <property type="match status" value="1"/>
</dbReference>
<reference evidence="2 3" key="1">
    <citation type="submission" date="2023-03" db="EMBL/GenBank/DDBJ databases">
        <authorList>
            <person name="Madani L."/>
            <person name="Alsayadi S."/>
            <person name="Lapolice S."/>
            <person name="Ahluwalia T."/>
            <person name="Akman A."/>
            <person name="Alfadhli L.A."/>
            <person name="Alomar D."/>
            <person name="Ansari D."/>
            <person name="Dorfman E."/>
            <person name="El H.J."/>
            <person name="Fawagreh C."/>
            <person name="Patel J."/>
            <person name="Salama A.H."/>
            <person name="Setia G.N."/>
            <person name="Shahzada N."/>
            <person name="Tiukuvaara S."/>
            <person name="Elmi Y."/>
            <person name="Salaheddin T."/>
            <person name="Sarakbi R.J."/>
            <person name="Freitas J.W."/>
            <person name="Williams E.C."/>
            <person name="Baijal K."/>
            <person name="Wheaton K.A."/>
            <person name="Chan K."/>
            <person name="Rudner A.D."/>
            <person name="Mowry E.M."/>
            <person name="Garlena R.A."/>
            <person name="Russell D.A."/>
            <person name="Jacobs-Sera D."/>
            <person name="Hatfull G.F."/>
        </authorList>
    </citation>
    <scope>NUCLEOTIDE SEQUENCE [LARGE SCALE GENOMIC DNA]</scope>
</reference>
<dbReference type="Proteomes" id="UP001242669">
    <property type="component" value="Segment"/>
</dbReference>
<dbReference type="Gene3D" id="3.90.75.10">
    <property type="entry name" value="Homing Intron 3 (I-ppo) Encoded Endonuclease, Chain A"/>
    <property type="match status" value="1"/>
</dbReference>
<evidence type="ECO:0000313" key="3">
    <source>
        <dbReference type="Proteomes" id="UP001242669"/>
    </source>
</evidence>
<evidence type="ECO:0000259" key="1">
    <source>
        <dbReference type="Pfam" id="PF13392"/>
    </source>
</evidence>
<evidence type="ECO:0000313" key="2">
    <source>
        <dbReference type="EMBL" id="WGH21142.1"/>
    </source>
</evidence>
<organism evidence="2 3">
    <name type="scientific">Arthrobacter phage Cassia</name>
    <dbReference type="NCBI Taxonomy" id="2927275"/>
    <lineage>
        <taxon>Viruses</taxon>
        <taxon>Duplodnaviria</taxon>
        <taxon>Heunggongvirae</taxon>
        <taxon>Uroviricota</taxon>
        <taxon>Caudoviricetes</taxon>
        <taxon>Casidaviridae</taxon>
        <taxon>Yangvirus</taxon>
        <taxon>Yangvirus cassia</taxon>
    </lineage>
</organism>
<dbReference type="GO" id="GO:0004519">
    <property type="term" value="F:endonuclease activity"/>
    <property type="evidence" value="ECO:0007669"/>
    <property type="project" value="UniProtKB-KW"/>
</dbReference>
<dbReference type="EMBL" id="OQ709212">
    <property type="protein sequence ID" value="WGH21142.1"/>
    <property type="molecule type" value="Genomic_DNA"/>
</dbReference>
<dbReference type="InterPro" id="IPR003615">
    <property type="entry name" value="HNH_nuc"/>
</dbReference>
<feature type="domain" description="HNH nuclease" evidence="1">
    <location>
        <begin position="180"/>
        <end position="221"/>
    </location>
</feature>
<name>A0AAF0K0H1_9CAUD</name>
<protein>
    <submittedName>
        <fullName evidence="2">HNH endonuclease</fullName>
    </submittedName>
</protein>
<sequence>MTTYTCLQCGSRWERERRRGASLVHCPNGHAWAQAREVRPCAFCGEEWHRVPTKGQAPKYCQPCVNAGNNNLRRVMCWVCGEACVKTSARASAGRVTCGPACLSAVIAGLGTYPTRRAFEAATRPKTPKQDGLARILAERDLPALKDYLLSRSELTPSGCWRWKQKVGKDGYPRLKSDPVHRLAYRVAYGEPPTGDHVHHACGNATCVNPEHLRLSTARENIAEMLARKAYDLRLAEADAIYLEVLAAGANPIGDSLRARILAALSPELRPAP</sequence>
<dbReference type="InterPro" id="IPR044925">
    <property type="entry name" value="His-Me_finger_sf"/>
</dbReference>